<reference evidence="2 3" key="1">
    <citation type="submission" date="2014-04" db="EMBL/GenBank/DDBJ databases">
        <title>Draft genome sequence of Pantoea beijingensis strain LMG 27579, an emerging pathogen to Pleurotus eryngii with potential industrial application.</title>
        <authorList>
            <person name="Xu F."/>
            <person name="Liu Y."/>
            <person name="Wang S."/>
            <person name="Yin Y."/>
            <person name="Ma Y."/>
            <person name="Zhao S."/>
            <person name="Rong C."/>
        </authorList>
    </citation>
    <scope>NUCLEOTIDE SEQUENCE [LARGE SCALE GENOMIC DNA]</scope>
    <source>
        <strain evidence="2 3">LMG 27579</strain>
    </source>
</reference>
<evidence type="ECO:0000256" key="1">
    <source>
        <dbReference type="SAM" id="MobiDB-lite"/>
    </source>
</evidence>
<dbReference type="Proteomes" id="UP000288794">
    <property type="component" value="Unassembled WGS sequence"/>
</dbReference>
<sequence length="62" mass="6765">MSSEYVRIRKKGANDEQIKPYLRNPDGSVKTTRNAIASLHAAGLGASSDRVHALLSKERNKG</sequence>
<accession>A0A443IGV3</accession>
<proteinExistence type="predicted"/>
<evidence type="ECO:0000313" key="2">
    <source>
        <dbReference type="EMBL" id="RWR03315.1"/>
    </source>
</evidence>
<protein>
    <submittedName>
        <fullName evidence="2">Uncharacterized protein</fullName>
    </submittedName>
</protein>
<gene>
    <name evidence="2" type="ORF">ED28_03190</name>
</gene>
<evidence type="ECO:0000313" key="3">
    <source>
        <dbReference type="Proteomes" id="UP000288794"/>
    </source>
</evidence>
<keyword evidence="3" id="KW-1185">Reference proteome</keyword>
<feature type="region of interest" description="Disordered" evidence="1">
    <location>
        <begin position="1"/>
        <end position="26"/>
    </location>
</feature>
<comment type="caution">
    <text evidence="2">The sequence shown here is derived from an EMBL/GenBank/DDBJ whole genome shotgun (WGS) entry which is preliminary data.</text>
</comment>
<dbReference type="EMBL" id="JMEE01000002">
    <property type="protein sequence ID" value="RWR03315.1"/>
    <property type="molecule type" value="Genomic_DNA"/>
</dbReference>
<organism evidence="2 3">
    <name type="scientific">[Pantoea] beijingensis</name>
    <dbReference type="NCBI Taxonomy" id="1324864"/>
    <lineage>
        <taxon>Bacteria</taxon>
        <taxon>Pseudomonadati</taxon>
        <taxon>Pseudomonadota</taxon>
        <taxon>Gammaproteobacteria</taxon>
        <taxon>Enterobacterales</taxon>
        <taxon>Erwiniaceae</taxon>
        <taxon>Erwinia</taxon>
    </lineage>
</organism>
<dbReference type="AlphaFoldDB" id="A0A443IGV3"/>
<name>A0A443IGV3_9GAMM</name>